<evidence type="ECO:0000256" key="6">
    <source>
        <dbReference type="ARBA" id="ARBA00022989"/>
    </source>
</evidence>
<evidence type="ECO:0000256" key="5">
    <source>
        <dbReference type="ARBA" id="ARBA00022737"/>
    </source>
</evidence>
<keyword evidence="7 10" id="KW-0472">Membrane</keyword>
<sequence>MVRFFLVLLGILVPAVHAKTDQPDVAALTVMYSSLNYPSKLTGWKRSGGDPCGDEWKGITCSGSKVTQIKLSDLGLEGSLGYQLSSLTSVTYFDMSKNNIKGDIPYQLPPNAQHIDFSGNGMTGTVPYSISLMSDLKHLDLGHNLLKGEMSDMFGKMPKLNYMDLSDNQLSGNLPKSFGSLSSLKTLNLQNNKFSGPIDVLAKLPLEQLNVENNGFTGAVPKKLQGIATIQTGGNSFTSGGDLNKIDNKDHKDGKGMSGVTIAMIVIGVLVALVLLLALLSRKSSSSSSASHFLDEEKLSQRRSFTPLVSRELDPPSNFTELKSLQSSASIRVKSLQISPSVKRPTTEKMSSLSDAEFASRLNLKKSTSIRAVPYTLSDLQSATGNFATGRLLGEGSIGRVYRAKYPDGKVVAVKKIDSSLFHNGDPERFSEMITSISKLHHQNIVELVGHCSEQGHNLLVYEYFRNGSLHEFLHLSDDYSKPLTWNTRIRIALGTARAVE</sequence>
<dbReference type="Gene3D" id="1.10.510.10">
    <property type="entry name" value="Transferase(Phosphotransferase) domain 1"/>
    <property type="match status" value="1"/>
</dbReference>
<dbReference type="Gene3D" id="3.80.10.10">
    <property type="entry name" value="Ribonuclease Inhibitor"/>
    <property type="match status" value="1"/>
</dbReference>
<dbReference type="EMBL" id="JABWDY010023025">
    <property type="protein sequence ID" value="KAF5191241.1"/>
    <property type="molecule type" value="Genomic_DNA"/>
</dbReference>
<dbReference type="InterPro" id="IPR050647">
    <property type="entry name" value="Plant_LRR-RLKs"/>
</dbReference>
<evidence type="ECO:0000256" key="7">
    <source>
        <dbReference type="ARBA" id="ARBA00023136"/>
    </source>
</evidence>
<protein>
    <submittedName>
        <fullName evidence="13">Strubbelig-receptor family</fullName>
    </submittedName>
</protein>
<dbReference type="GO" id="GO:0004672">
    <property type="term" value="F:protein kinase activity"/>
    <property type="evidence" value="ECO:0007669"/>
    <property type="project" value="InterPro"/>
</dbReference>
<reference evidence="13 14" key="1">
    <citation type="submission" date="2020-06" db="EMBL/GenBank/DDBJ databases">
        <title>Transcriptomic and genomic resources for Thalictrum thalictroides and T. hernandezii: Facilitating candidate gene discovery in an emerging model plant lineage.</title>
        <authorList>
            <person name="Arias T."/>
            <person name="Riano-Pachon D.M."/>
            <person name="Di Stilio V.S."/>
        </authorList>
    </citation>
    <scope>NUCLEOTIDE SEQUENCE [LARGE SCALE GENOMIC DNA]</scope>
    <source>
        <strain evidence="14">cv. WT478/WT964</strain>
        <tissue evidence="13">Leaves</tissue>
    </source>
</reference>
<feature type="chain" id="PRO_5029725342" evidence="11">
    <location>
        <begin position="19"/>
        <end position="501"/>
    </location>
</feature>
<dbReference type="PANTHER" id="PTHR48056:SF44">
    <property type="entry name" value="RECEPTOR PROTEIN KINASE CLAVATA1"/>
    <property type="match status" value="1"/>
</dbReference>
<dbReference type="InterPro" id="IPR000719">
    <property type="entry name" value="Prot_kinase_dom"/>
</dbReference>
<keyword evidence="4 11" id="KW-0732">Signal</keyword>
<evidence type="ECO:0000256" key="3">
    <source>
        <dbReference type="ARBA" id="ARBA00022692"/>
    </source>
</evidence>
<evidence type="ECO:0000259" key="12">
    <source>
        <dbReference type="PROSITE" id="PS50011"/>
    </source>
</evidence>
<organism evidence="13 14">
    <name type="scientific">Thalictrum thalictroides</name>
    <name type="common">Rue-anemone</name>
    <name type="synonym">Anemone thalictroides</name>
    <dbReference type="NCBI Taxonomy" id="46969"/>
    <lineage>
        <taxon>Eukaryota</taxon>
        <taxon>Viridiplantae</taxon>
        <taxon>Streptophyta</taxon>
        <taxon>Embryophyta</taxon>
        <taxon>Tracheophyta</taxon>
        <taxon>Spermatophyta</taxon>
        <taxon>Magnoliopsida</taxon>
        <taxon>Ranunculales</taxon>
        <taxon>Ranunculaceae</taxon>
        <taxon>Thalictroideae</taxon>
        <taxon>Thalictrum</taxon>
    </lineage>
</organism>
<dbReference type="OrthoDB" id="4062651at2759"/>
<evidence type="ECO:0000256" key="1">
    <source>
        <dbReference type="ARBA" id="ARBA00004370"/>
    </source>
</evidence>
<dbReference type="GO" id="GO:0016020">
    <property type="term" value="C:membrane"/>
    <property type="evidence" value="ECO:0007669"/>
    <property type="project" value="UniProtKB-SubCell"/>
</dbReference>
<feature type="transmembrane region" description="Helical" evidence="10">
    <location>
        <begin position="257"/>
        <end position="280"/>
    </location>
</feature>
<keyword evidence="5" id="KW-0677">Repeat</keyword>
<dbReference type="GO" id="GO:0033612">
    <property type="term" value="F:receptor serine/threonine kinase binding"/>
    <property type="evidence" value="ECO:0007669"/>
    <property type="project" value="TreeGrafter"/>
</dbReference>
<dbReference type="Proteomes" id="UP000554482">
    <property type="component" value="Unassembled WGS sequence"/>
</dbReference>
<keyword evidence="14" id="KW-1185">Reference proteome</keyword>
<dbReference type="PROSITE" id="PS51450">
    <property type="entry name" value="LRR"/>
    <property type="match status" value="1"/>
</dbReference>
<keyword evidence="2" id="KW-0433">Leucine-rich repeat</keyword>
<name>A0A7J6W233_THATH</name>
<comment type="subcellular location">
    <subcellularLocation>
        <location evidence="1">Membrane</location>
    </subcellularLocation>
</comment>
<dbReference type="InterPro" id="IPR011009">
    <property type="entry name" value="Kinase-like_dom_sf"/>
</dbReference>
<dbReference type="SUPFAM" id="SSF52058">
    <property type="entry name" value="L domain-like"/>
    <property type="match status" value="1"/>
</dbReference>
<evidence type="ECO:0000256" key="2">
    <source>
        <dbReference type="ARBA" id="ARBA00022614"/>
    </source>
</evidence>
<dbReference type="FunFam" id="3.80.10.10:FF:000062">
    <property type="entry name" value="protein STRUBBELIG-RECEPTOR FAMILY 3"/>
    <property type="match status" value="1"/>
</dbReference>
<evidence type="ECO:0000313" key="14">
    <source>
        <dbReference type="Proteomes" id="UP000554482"/>
    </source>
</evidence>
<dbReference type="PROSITE" id="PS50011">
    <property type="entry name" value="PROTEIN_KINASE_DOM"/>
    <property type="match status" value="1"/>
</dbReference>
<evidence type="ECO:0000256" key="4">
    <source>
        <dbReference type="ARBA" id="ARBA00022729"/>
    </source>
</evidence>
<dbReference type="GO" id="GO:0005524">
    <property type="term" value="F:ATP binding"/>
    <property type="evidence" value="ECO:0007669"/>
    <property type="project" value="InterPro"/>
</dbReference>
<proteinExistence type="predicted"/>
<evidence type="ECO:0000256" key="8">
    <source>
        <dbReference type="ARBA" id="ARBA00023170"/>
    </source>
</evidence>
<dbReference type="InterPro" id="IPR032675">
    <property type="entry name" value="LRR_dom_sf"/>
</dbReference>
<keyword evidence="3 10" id="KW-0812">Transmembrane</keyword>
<dbReference type="InterPro" id="IPR001245">
    <property type="entry name" value="Ser-Thr/Tyr_kinase_cat_dom"/>
</dbReference>
<dbReference type="FunFam" id="3.30.200.20:FF:000125">
    <property type="entry name" value="Protein STRUBBELIG-RECEPTOR FAMILY 8"/>
    <property type="match status" value="1"/>
</dbReference>
<accession>A0A7J6W233</accession>
<feature type="domain" description="Protein kinase" evidence="12">
    <location>
        <begin position="387"/>
        <end position="501"/>
    </location>
</feature>
<dbReference type="InterPro" id="IPR001611">
    <property type="entry name" value="Leu-rich_rpt"/>
</dbReference>
<feature type="signal peptide" evidence="11">
    <location>
        <begin position="1"/>
        <end position="18"/>
    </location>
</feature>
<dbReference type="Pfam" id="PF07714">
    <property type="entry name" value="PK_Tyr_Ser-Thr"/>
    <property type="match status" value="1"/>
</dbReference>
<keyword evidence="9" id="KW-0325">Glycoprotein</keyword>
<evidence type="ECO:0000313" key="13">
    <source>
        <dbReference type="EMBL" id="KAF5191241.1"/>
    </source>
</evidence>
<dbReference type="Pfam" id="PF08263">
    <property type="entry name" value="LRRNT_2"/>
    <property type="match status" value="1"/>
</dbReference>
<gene>
    <name evidence="13" type="ORF">FRX31_019171</name>
</gene>
<evidence type="ECO:0000256" key="11">
    <source>
        <dbReference type="SAM" id="SignalP"/>
    </source>
</evidence>
<keyword evidence="6 10" id="KW-1133">Transmembrane helix</keyword>
<keyword evidence="8 13" id="KW-0675">Receptor</keyword>
<evidence type="ECO:0000256" key="10">
    <source>
        <dbReference type="SAM" id="Phobius"/>
    </source>
</evidence>
<dbReference type="AlphaFoldDB" id="A0A7J6W233"/>
<evidence type="ECO:0000256" key="9">
    <source>
        <dbReference type="ARBA" id="ARBA00023180"/>
    </source>
</evidence>
<comment type="caution">
    <text evidence="13">The sequence shown here is derived from an EMBL/GenBank/DDBJ whole genome shotgun (WGS) entry which is preliminary data.</text>
</comment>
<dbReference type="PANTHER" id="PTHR48056">
    <property type="entry name" value="LRR RECEPTOR-LIKE SERINE/THREONINE-PROTEIN KINASE-RELATED"/>
    <property type="match status" value="1"/>
</dbReference>
<dbReference type="SUPFAM" id="SSF56112">
    <property type="entry name" value="Protein kinase-like (PK-like)"/>
    <property type="match status" value="1"/>
</dbReference>
<dbReference type="InterPro" id="IPR013210">
    <property type="entry name" value="LRR_N_plant-typ"/>
</dbReference>
<dbReference type="Pfam" id="PF13855">
    <property type="entry name" value="LRR_8"/>
    <property type="match status" value="1"/>
</dbReference>